<reference evidence="4" key="2">
    <citation type="submission" date="2011-03" db="EMBL/GenBank/DDBJ databases">
        <title>The complete genome of Hippea maritima DSM 10411.</title>
        <authorList>
            <consortium name="US DOE Joint Genome Institute (JGI-PGF)"/>
            <person name="Lucas S."/>
            <person name="Copeland A."/>
            <person name="Lapidus A."/>
            <person name="Bruce D."/>
            <person name="Goodwin L."/>
            <person name="Pitluck S."/>
            <person name="Peters L."/>
            <person name="Kyrpides N."/>
            <person name="Mavromatis K."/>
            <person name="Pagani I."/>
            <person name="Ivanova N."/>
            <person name="Mikhailova N."/>
            <person name="Lu M."/>
            <person name="Detter J.C."/>
            <person name="Tapia R."/>
            <person name="Han C."/>
            <person name="Land M."/>
            <person name="Hauser L."/>
            <person name="Markowitz V."/>
            <person name="Cheng J.-F."/>
            <person name="Hugenholtz P."/>
            <person name="Woyke T."/>
            <person name="Wu D."/>
            <person name="Spring S."/>
            <person name="Schroeder M."/>
            <person name="Brambilla E."/>
            <person name="Klenk H.-P."/>
            <person name="Eisen J.A."/>
        </authorList>
    </citation>
    <scope>NUCLEOTIDE SEQUENCE [LARGE SCALE GENOMIC DNA]</scope>
    <source>
        <strain evidence="4">ATCC 700847 / DSM 10411 / MH2</strain>
    </source>
</reference>
<dbReference type="AlphaFoldDB" id="F2LV25"/>
<keyword evidence="2" id="KW-0472">Membrane</keyword>
<organism evidence="3 4">
    <name type="scientific">Hippea maritima (strain ATCC 700847 / DSM 10411 / MH2)</name>
    <dbReference type="NCBI Taxonomy" id="760142"/>
    <lineage>
        <taxon>Bacteria</taxon>
        <taxon>Pseudomonadati</taxon>
        <taxon>Campylobacterota</taxon>
        <taxon>Desulfurellia</taxon>
        <taxon>Desulfurellales</taxon>
        <taxon>Hippeaceae</taxon>
        <taxon>Hippea</taxon>
    </lineage>
</organism>
<evidence type="ECO:0000313" key="3">
    <source>
        <dbReference type="EMBL" id="AEA33609.1"/>
    </source>
</evidence>
<dbReference type="InterPro" id="IPR005498">
    <property type="entry name" value="T4SS_VirB10/TraB/TrbI"/>
</dbReference>
<dbReference type="HOGENOM" id="CLU_046972_0_0_7"/>
<proteinExistence type="predicted"/>
<dbReference type="RefSeq" id="WP_013681650.1">
    <property type="nucleotide sequence ID" value="NC_015318.1"/>
</dbReference>
<keyword evidence="2" id="KW-0812">Transmembrane</keyword>
<keyword evidence="2" id="KW-1133">Transmembrane helix</keyword>
<dbReference type="OrthoDB" id="15544at2"/>
<dbReference type="STRING" id="760142.Hipma_0639"/>
<sequence length="420" mass="45218">MSDKNNAKKTPENKKEKTTNLIKSIWDKLDPKTKHQLSIMLSALIIIILAITGYYLSHNSNNEQQRQVESIEKPVKITLQPGILEKNINNNVNHKLTEFEKRLQKLQQQVAKRQQTNKQQTNKLSLNKQGNSPNKPTNTPPFKSPQLARNFAGGLASQNGNINKRNMQPEPQIIGGIGIAENQNAAKSSIDKSLKKKKPTEGVYLPPSFMEASLLSGLDAPTMNGAKSNPVPVLLRVRAPAILPNRVRANLKGCFIIAEGFGNLASERVMLRLVSLSCIAKSGQAVIDQPVKGFVVGSDGKIGLRGRVVSKMGSVLARAALAGFLTGFGNAVQTSAASTYTSTLGTSSTVKSSDVARSALGGGISQATKKLADFYMKLAGQTLPVIEVGATRRVTVVISKGVMLNIKNVCVGGKKCKDQD</sequence>
<dbReference type="EMBL" id="CP002606">
    <property type="protein sequence ID" value="AEA33609.1"/>
    <property type="molecule type" value="Genomic_DNA"/>
</dbReference>
<feature type="region of interest" description="Disordered" evidence="1">
    <location>
        <begin position="108"/>
        <end position="148"/>
    </location>
</feature>
<evidence type="ECO:0000256" key="2">
    <source>
        <dbReference type="SAM" id="Phobius"/>
    </source>
</evidence>
<dbReference type="eggNOG" id="COG2433">
    <property type="taxonomic scope" value="Bacteria"/>
</dbReference>
<evidence type="ECO:0000256" key="1">
    <source>
        <dbReference type="SAM" id="MobiDB-lite"/>
    </source>
</evidence>
<dbReference type="InParanoid" id="F2LV25"/>
<evidence type="ECO:0000313" key="4">
    <source>
        <dbReference type="Proteomes" id="UP000008139"/>
    </source>
</evidence>
<reference evidence="3 4" key="1">
    <citation type="journal article" date="2011" name="Stand. Genomic Sci.">
        <title>Complete genome sequence of the thermophilic sulfur-reducer Hippea maritima type strain (MH(2)).</title>
        <authorList>
            <person name="Huntemann M."/>
            <person name="Lu M."/>
            <person name="Nolan M."/>
            <person name="Lapidus A."/>
            <person name="Lucas S."/>
            <person name="Hammon N."/>
            <person name="Deshpande S."/>
            <person name="Cheng J.F."/>
            <person name="Tapia R."/>
            <person name="Han C."/>
            <person name="Goodwin L."/>
            <person name="Pitluck S."/>
            <person name="Liolios K."/>
            <person name="Pagani I."/>
            <person name="Ivanova N."/>
            <person name="Ovchinikova G."/>
            <person name="Pati A."/>
            <person name="Chen A."/>
            <person name="Palaniappan K."/>
            <person name="Land M."/>
            <person name="Hauser L."/>
            <person name="Jeffries C.D."/>
            <person name="Detter J.C."/>
            <person name="Brambilla E.M."/>
            <person name="Rohde M."/>
            <person name="Spring S."/>
            <person name="Goker M."/>
            <person name="Woyke T."/>
            <person name="Bristow J."/>
            <person name="Eisen J.A."/>
            <person name="Markowitz V."/>
            <person name="Hugenholtz P."/>
            <person name="Kyrpides N.C."/>
            <person name="Klenk H.P."/>
            <person name="Mavromatis K."/>
        </authorList>
    </citation>
    <scope>NUCLEOTIDE SEQUENCE [LARGE SCALE GENOMIC DNA]</scope>
    <source>
        <strain evidence="4">ATCC 700847 / DSM 10411 / MH2</strain>
    </source>
</reference>
<keyword evidence="4" id="KW-1185">Reference proteome</keyword>
<dbReference type="Proteomes" id="UP000008139">
    <property type="component" value="Chromosome"/>
</dbReference>
<feature type="compositionally biased region" description="Low complexity" evidence="1">
    <location>
        <begin position="108"/>
        <end position="123"/>
    </location>
</feature>
<dbReference type="KEGG" id="hmr:Hipma_0639"/>
<gene>
    <name evidence="3" type="ordered locus">Hipma_0639</name>
</gene>
<dbReference type="Pfam" id="PF03743">
    <property type="entry name" value="TrbI"/>
    <property type="match status" value="1"/>
</dbReference>
<protein>
    <submittedName>
        <fullName evidence="3">Pilus assembly protein</fullName>
    </submittedName>
</protein>
<dbReference type="CDD" id="cd16430">
    <property type="entry name" value="TraB"/>
    <property type="match status" value="1"/>
</dbReference>
<feature type="transmembrane region" description="Helical" evidence="2">
    <location>
        <begin position="37"/>
        <end position="56"/>
    </location>
</feature>
<feature type="compositionally biased region" description="Polar residues" evidence="1">
    <location>
        <begin position="124"/>
        <end position="137"/>
    </location>
</feature>
<accession>F2LV25</accession>
<name>F2LV25_HIPMA</name>